<comment type="caution">
    <text evidence="1">The sequence shown here is derived from an EMBL/GenBank/DDBJ whole genome shotgun (WGS) entry which is preliminary data.</text>
</comment>
<accession>A0A0W0EJS4</accession>
<organism evidence="1 2">
    <name type="scientific">Candida glabrata</name>
    <name type="common">Yeast</name>
    <name type="synonym">Torulopsis glabrata</name>
    <dbReference type="NCBI Taxonomy" id="5478"/>
    <lineage>
        <taxon>Eukaryota</taxon>
        <taxon>Fungi</taxon>
        <taxon>Dikarya</taxon>
        <taxon>Ascomycota</taxon>
        <taxon>Saccharomycotina</taxon>
        <taxon>Saccharomycetes</taxon>
        <taxon>Saccharomycetales</taxon>
        <taxon>Saccharomycetaceae</taxon>
        <taxon>Nakaseomyces</taxon>
    </lineage>
</organism>
<gene>
    <name evidence="1" type="ORF">AO440_001736</name>
</gene>
<dbReference type="AlphaFoldDB" id="A0A0W0EJS4"/>
<evidence type="ECO:0000313" key="2">
    <source>
        <dbReference type="Proteomes" id="UP000054886"/>
    </source>
</evidence>
<dbReference type="EMBL" id="LLZZ01000108">
    <property type="protein sequence ID" value="KTB07099.1"/>
    <property type="molecule type" value="Genomic_DNA"/>
</dbReference>
<dbReference type="VEuPathDB" id="FungiDB:GWK60_G05863"/>
<name>A0A0W0EJS4_CANGB</name>
<dbReference type="VEuPathDB" id="FungiDB:GW608_G05863"/>
<sequence length="74" mass="8488">MSDKHRKSFTQVCMEMIRRKKSHEGKQANATLVVDKSKDLAWVTDTTSITSITTSAFESSSDEEDENPYRYALR</sequence>
<evidence type="ECO:0000313" key="1">
    <source>
        <dbReference type="EMBL" id="KTB07099.1"/>
    </source>
</evidence>
<proteinExistence type="predicted"/>
<dbReference type="Proteomes" id="UP000054886">
    <property type="component" value="Unassembled WGS sequence"/>
</dbReference>
<dbReference type="VEuPathDB" id="FungiDB:GVI51_G05885"/>
<dbReference type="VEuPathDB" id="FungiDB:CAGL0G06050g"/>
<protein>
    <submittedName>
        <fullName evidence="1">Uncharacterized protein</fullName>
    </submittedName>
</protein>
<reference evidence="1 2" key="1">
    <citation type="submission" date="2015-10" db="EMBL/GenBank/DDBJ databases">
        <title>Draft genomes sequences of Candida glabrata isolates 1A, 1B, 2A, 2B, 3A and 3B.</title>
        <authorList>
            <person name="Haavelsrud O.E."/>
            <person name="Gaustad P."/>
        </authorList>
    </citation>
    <scope>NUCLEOTIDE SEQUENCE [LARGE SCALE GENOMIC DNA]</scope>
    <source>
        <strain evidence="1">910700640</strain>
    </source>
</reference>
<dbReference type="VEuPathDB" id="FungiDB:B1J91_G06050g"/>